<dbReference type="InterPro" id="IPR000979">
    <property type="entry name" value="Phosphodiesterase_MJ0936/Vps29"/>
</dbReference>
<dbReference type="EC" id="3.1.4.-" evidence="2"/>
<evidence type="ECO:0000256" key="1">
    <source>
        <dbReference type="ARBA" id="ARBA00008950"/>
    </source>
</evidence>
<comment type="caution">
    <text evidence="4">The sequence shown here is derived from an EMBL/GenBank/DDBJ whole genome shotgun (WGS) entry which is preliminary data.</text>
</comment>
<dbReference type="EMBL" id="BPTR01000001">
    <property type="protein sequence ID" value="GJG28193.1"/>
    <property type="molecule type" value="Genomic_DNA"/>
</dbReference>
<gene>
    <name evidence="4" type="ORF">PRRU23_18930</name>
</gene>
<dbReference type="GO" id="GO:0016787">
    <property type="term" value="F:hydrolase activity"/>
    <property type="evidence" value="ECO:0007669"/>
    <property type="project" value="UniProtKB-UniRule"/>
</dbReference>
<protein>
    <recommendedName>
        <fullName evidence="2">Phosphoesterase</fullName>
        <ecNumber evidence="2">3.1.4.-</ecNumber>
    </recommendedName>
</protein>
<proteinExistence type="inferred from homology"/>
<dbReference type="RefSeq" id="WP_006282047.1">
    <property type="nucleotide sequence ID" value="NZ_BPTR01000001.1"/>
</dbReference>
<name>A0AA37MED0_SEGBR</name>
<evidence type="ECO:0000313" key="5">
    <source>
        <dbReference type="Proteomes" id="UP000887043"/>
    </source>
</evidence>
<dbReference type="Gene3D" id="3.60.21.10">
    <property type="match status" value="1"/>
</dbReference>
<feature type="domain" description="Calcineurin-like phosphoesterase" evidence="3">
    <location>
        <begin position="3"/>
        <end position="150"/>
    </location>
</feature>
<evidence type="ECO:0000256" key="2">
    <source>
        <dbReference type="RuleBase" id="RU362039"/>
    </source>
</evidence>
<reference evidence="4" key="1">
    <citation type="submission" date="2021-08" db="EMBL/GenBank/DDBJ databases">
        <title>Prevotella lacticifex sp. nov., isolated from rumen of cow.</title>
        <authorList>
            <person name="Shinkai T."/>
            <person name="Ikeyama N."/>
            <person name="Kumagai M."/>
            <person name="Ohmori H."/>
            <person name="Sakamoto M."/>
            <person name="Ohkuma M."/>
            <person name="Mitsumori M."/>
        </authorList>
    </citation>
    <scope>NUCLEOTIDE SEQUENCE</scope>
    <source>
        <strain evidence="4">DSM 11371</strain>
    </source>
</reference>
<dbReference type="InterPro" id="IPR029052">
    <property type="entry name" value="Metallo-depent_PP-like"/>
</dbReference>
<comment type="similarity">
    <text evidence="1 2">Belongs to the metallophosphoesterase superfamily. YfcE family.</text>
</comment>
<keyword evidence="2" id="KW-0479">Metal-binding</keyword>
<comment type="cofactor">
    <cofactor evidence="2">
        <name>a divalent metal cation</name>
        <dbReference type="ChEBI" id="CHEBI:60240"/>
    </cofactor>
</comment>
<organism evidence="4 5">
    <name type="scientific">Segatella bryantii</name>
    <name type="common">Prevotella bryantii</name>
    <dbReference type="NCBI Taxonomy" id="77095"/>
    <lineage>
        <taxon>Bacteria</taxon>
        <taxon>Pseudomonadati</taxon>
        <taxon>Bacteroidota</taxon>
        <taxon>Bacteroidia</taxon>
        <taxon>Bacteroidales</taxon>
        <taxon>Prevotellaceae</taxon>
        <taxon>Segatella</taxon>
    </lineage>
</organism>
<sequence>MKKIGIISDTHAFWDEKYEKYFCECDEIWHAGDIGSTEIADKFEAMKPIFRAVYGNCDGYDIRARYPEILRFKCEDVDVLLKHIGGYPGKYDPSIRNKLYASPPDLFIDGHSHILKVMSDKTLNLLHINPGAAGQMGWQKERTIVKLTIDGNKFTDCEVITLGNNNSRL</sequence>
<dbReference type="InterPro" id="IPR024654">
    <property type="entry name" value="Calcineurin-like_PHP_lpxH"/>
</dbReference>
<evidence type="ECO:0000259" key="3">
    <source>
        <dbReference type="Pfam" id="PF12850"/>
    </source>
</evidence>
<dbReference type="Pfam" id="PF12850">
    <property type="entry name" value="Metallophos_2"/>
    <property type="match status" value="1"/>
</dbReference>
<evidence type="ECO:0000313" key="4">
    <source>
        <dbReference type="EMBL" id="GJG28193.1"/>
    </source>
</evidence>
<dbReference type="SUPFAM" id="SSF56300">
    <property type="entry name" value="Metallo-dependent phosphatases"/>
    <property type="match status" value="1"/>
</dbReference>
<dbReference type="NCBIfam" id="TIGR00040">
    <property type="entry name" value="yfcE"/>
    <property type="match status" value="1"/>
</dbReference>
<accession>A0AA37MED0</accession>
<dbReference type="Proteomes" id="UP000887043">
    <property type="component" value="Unassembled WGS sequence"/>
</dbReference>
<dbReference type="GO" id="GO:0046872">
    <property type="term" value="F:metal ion binding"/>
    <property type="evidence" value="ECO:0007669"/>
    <property type="project" value="UniProtKB-KW"/>
</dbReference>
<dbReference type="AlphaFoldDB" id="A0AA37MED0"/>